<gene>
    <name evidence="2" type="ORF">Dsin_000607</name>
</gene>
<keyword evidence="3" id="KW-1185">Reference proteome</keyword>
<dbReference type="Pfam" id="PF26130">
    <property type="entry name" value="PB1-like"/>
    <property type="match status" value="1"/>
</dbReference>
<evidence type="ECO:0000313" key="2">
    <source>
        <dbReference type="EMBL" id="KAK3228726.1"/>
    </source>
</evidence>
<accession>A0AAE0EHP0</accession>
<evidence type="ECO:0000259" key="1">
    <source>
        <dbReference type="Pfam" id="PF26130"/>
    </source>
</evidence>
<dbReference type="PANTHER" id="PTHR31973:SF187">
    <property type="entry name" value="MUTATOR TRANSPOSASE MUDRA PROTEIN"/>
    <property type="match status" value="1"/>
</dbReference>
<dbReference type="InterPro" id="IPR058594">
    <property type="entry name" value="PB1-like_dom_pln"/>
</dbReference>
<sequence length="295" mass="34246">MVRARKNGEEQPQYDPDVTEDLFNFRVHHGGEFNGNMDNYIGGTLSYFDYVSLDELSLLDLDDITIELEYKLPVGYWIKVEGHREPYNIGNDQQLMSYELTDNEENHADVDNRENVGDVNGAENDAYEHGLASIDKHRPIMLMSMGQLVKRLILTGIWVDPNNQMFPVAYALVEYECKDTWSWFLSSWLMIWESTTLLVLFGLVTSIKWMGTMRSKSQAVYDWLVDKDPKHWSKAFFKDTALCGMVCNNMCEAFTATILTARDKPAITMMGMIRNYLMTRLDRKMPKLEKWNNQI</sequence>
<name>A0AAE0EHP0_9ROSI</name>
<feature type="domain" description="PB1-like" evidence="1">
    <location>
        <begin position="20"/>
        <end position="97"/>
    </location>
</feature>
<reference evidence="2" key="1">
    <citation type="journal article" date="2023" name="Plant J.">
        <title>Genome sequences and population genomics provide insights into the demographic history, inbreeding, and mutation load of two 'living fossil' tree species of Dipteronia.</title>
        <authorList>
            <person name="Feng Y."/>
            <person name="Comes H.P."/>
            <person name="Chen J."/>
            <person name="Zhu S."/>
            <person name="Lu R."/>
            <person name="Zhang X."/>
            <person name="Li P."/>
            <person name="Qiu J."/>
            <person name="Olsen K.M."/>
            <person name="Qiu Y."/>
        </authorList>
    </citation>
    <scope>NUCLEOTIDE SEQUENCE</scope>
    <source>
        <strain evidence="2">NBL</strain>
    </source>
</reference>
<dbReference type="Proteomes" id="UP001281410">
    <property type="component" value="Unassembled WGS sequence"/>
</dbReference>
<comment type="caution">
    <text evidence="2">The sequence shown here is derived from an EMBL/GenBank/DDBJ whole genome shotgun (WGS) entry which is preliminary data.</text>
</comment>
<organism evidence="2 3">
    <name type="scientific">Dipteronia sinensis</name>
    <dbReference type="NCBI Taxonomy" id="43782"/>
    <lineage>
        <taxon>Eukaryota</taxon>
        <taxon>Viridiplantae</taxon>
        <taxon>Streptophyta</taxon>
        <taxon>Embryophyta</taxon>
        <taxon>Tracheophyta</taxon>
        <taxon>Spermatophyta</taxon>
        <taxon>Magnoliopsida</taxon>
        <taxon>eudicotyledons</taxon>
        <taxon>Gunneridae</taxon>
        <taxon>Pentapetalae</taxon>
        <taxon>rosids</taxon>
        <taxon>malvids</taxon>
        <taxon>Sapindales</taxon>
        <taxon>Sapindaceae</taxon>
        <taxon>Hippocastanoideae</taxon>
        <taxon>Acereae</taxon>
        <taxon>Dipteronia</taxon>
    </lineage>
</organism>
<evidence type="ECO:0000313" key="3">
    <source>
        <dbReference type="Proteomes" id="UP001281410"/>
    </source>
</evidence>
<protein>
    <recommendedName>
        <fullName evidence="1">PB1-like domain-containing protein</fullName>
    </recommendedName>
</protein>
<dbReference type="AlphaFoldDB" id="A0AAE0EHP0"/>
<dbReference type="PANTHER" id="PTHR31973">
    <property type="entry name" value="POLYPROTEIN, PUTATIVE-RELATED"/>
    <property type="match status" value="1"/>
</dbReference>
<proteinExistence type="predicted"/>
<dbReference type="EMBL" id="JANJYJ010000001">
    <property type="protein sequence ID" value="KAK3228726.1"/>
    <property type="molecule type" value="Genomic_DNA"/>
</dbReference>